<dbReference type="InterPro" id="IPR036271">
    <property type="entry name" value="Tet_transcr_reg_TetR-rel_C_sf"/>
</dbReference>
<evidence type="ECO:0000313" key="1">
    <source>
        <dbReference type="EMBL" id="MFD0785795.1"/>
    </source>
</evidence>
<comment type="caution">
    <text evidence="1">The sequence shown here is derived from an EMBL/GenBank/DDBJ whole genome shotgun (WGS) entry which is preliminary data.</text>
</comment>
<accession>A0ABW3A4J9</accession>
<organism evidence="1 2">
    <name type="scientific">Micromonospora azadirachtae</name>
    <dbReference type="NCBI Taxonomy" id="1970735"/>
    <lineage>
        <taxon>Bacteria</taxon>
        <taxon>Bacillati</taxon>
        <taxon>Actinomycetota</taxon>
        <taxon>Actinomycetes</taxon>
        <taxon>Micromonosporales</taxon>
        <taxon>Micromonosporaceae</taxon>
        <taxon>Micromonospora</taxon>
    </lineage>
</organism>
<dbReference type="EMBL" id="JBHTHM010000995">
    <property type="protein sequence ID" value="MFD0785795.1"/>
    <property type="molecule type" value="Genomic_DNA"/>
</dbReference>
<dbReference type="Gene3D" id="1.10.357.10">
    <property type="entry name" value="Tetracycline Repressor, domain 2"/>
    <property type="match status" value="1"/>
</dbReference>
<feature type="non-terminal residue" evidence="1">
    <location>
        <position position="1"/>
    </location>
</feature>
<gene>
    <name evidence="1" type="ORF">ACFQZ8_17975</name>
</gene>
<keyword evidence="2" id="KW-1185">Reference proteome</keyword>
<dbReference type="Proteomes" id="UP001597053">
    <property type="component" value="Unassembled WGS sequence"/>
</dbReference>
<sequence>VPAAPQAVLVELRAALAPLAEGRDPETLAEVGWSLLHGLVMLTRGGRLRPESQEERERMIAEHLLRWPRPEWTETRWARPRTMP</sequence>
<dbReference type="SUPFAM" id="SSF48498">
    <property type="entry name" value="Tetracyclin repressor-like, C-terminal domain"/>
    <property type="match status" value="1"/>
</dbReference>
<evidence type="ECO:0000313" key="2">
    <source>
        <dbReference type="Proteomes" id="UP001597053"/>
    </source>
</evidence>
<proteinExistence type="predicted"/>
<evidence type="ECO:0008006" key="3">
    <source>
        <dbReference type="Google" id="ProtNLM"/>
    </source>
</evidence>
<reference evidence="2" key="1">
    <citation type="journal article" date="2019" name="Int. J. Syst. Evol. Microbiol.">
        <title>The Global Catalogue of Microorganisms (GCM) 10K type strain sequencing project: providing services to taxonomists for standard genome sequencing and annotation.</title>
        <authorList>
            <consortium name="The Broad Institute Genomics Platform"/>
            <consortium name="The Broad Institute Genome Sequencing Center for Infectious Disease"/>
            <person name="Wu L."/>
            <person name="Ma J."/>
        </authorList>
    </citation>
    <scope>NUCLEOTIDE SEQUENCE [LARGE SCALE GENOMIC DNA]</scope>
    <source>
        <strain evidence="2">JCM 32148</strain>
    </source>
</reference>
<name>A0ABW3A4J9_9ACTN</name>
<protein>
    <recommendedName>
        <fullName evidence="3">WHG domain-containing protein</fullName>
    </recommendedName>
</protein>